<dbReference type="Gene3D" id="2.60.40.1760">
    <property type="entry name" value="glycosyl hydrolase (family 31)"/>
    <property type="match status" value="1"/>
</dbReference>
<dbReference type="InterPro" id="IPR011013">
    <property type="entry name" value="Gal_mutarotase_sf_dom"/>
</dbReference>
<dbReference type="PANTHER" id="PTHR22762">
    <property type="entry name" value="ALPHA-GLUCOSIDASE"/>
    <property type="match status" value="1"/>
</dbReference>
<keyword evidence="3 4" id="KW-0326">Glycosidase</keyword>
<dbReference type="InterPro" id="IPR030458">
    <property type="entry name" value="Glyco_hydro_31_AS"/>
</dbReference>
<dbReference type="AlphaFoldDB" id="A0A7W5FKI0"/>
<dbReference type="GO" id="GO:0005975">
    <property type="term" value="P:carbohydrate metabolic process"/>
    <property type="evidence" value="ECO:0007669"/>
    <property type="project" value="InterPro"/>
</dbReference>
<dbReference type="Pfam" id="PF13802">
    <property type="entry name" value="Gal_mutarotas_2"/>
    <property type="match status" value="1"/>
</dbReference>
<dbReference type="SUPFAM" id="SSF51445">
    <property type="entry name" value="(Trans)glycosidases"/>
    <property type="match status" value="1"/>
</dbReference>
<dbReference type="Gene3D" id="2.60.40.1180">
    <property type="entry name" value="Golgi alpha-mannosidase II"/>
    <property type="match status" value="2"/>
</dbReference>
<feature type="domain" description="Glycosyl hydrolase family 31 C-terminal" evidence="7">
    <location>
        <begin position="587"/>
        <end position="673"/>
    </location>
</feature>
<keyword evidence="2 4" id="KW-0378">Hydrolase</keyword>
<accession>A0A7W5FKI0</accession>
<name>A0A7W5FKI0_9BACL</name>
<gene>
    <name evidence="8" type="ORF">FHS18_000027</name>
</gene>
<proteinExistence type="inferred from homology"/>
<dbReference type="SUPFAM" id="SSF74650">
    <property type="entry name" value="Galactose mutarotase-like"/>
    <property type="match status" value="1"/>
</dbReference>
<dbReference type="InterPro" id="IPR025887">
    <property type="entry name" value="Glyco_hydro_31_N_dom"/>
</dbReference>
<evidence type="ECO:0000256" key="2">
    <source>
        <dbReference type="ARBA" id="ARBA00022801"/>
    </source>
</evidence>
<dbReference type="EC" id="3.2.1.20" evidence="8"/>
<evidence type="ECO:0000259" key="6">
    <source>
        <dbReference type="Pfam" id="PF13802"/>
    </source>
</evidence>
<evidence type="ECO:0000259" key="5">
    <source>
        <dbReference type="Pfam" id="PF01055"/>
    </source>
</evidence>
<comment type="similarity">
    <text evidence="1 4">Belongs to the glycosyl hydrolase 31 family.</text>
</comment>
<evidence type="ECO:0000256" key="4">
    <source>
        <dbReference type="RuleBase" id="RU361185"/>
    </source>
</evidence>
<dbReference type="GO" id="GO:0004558">
    <property type="term" value="F:alpha-1,4-glucosidase activity"/>
    <property type="evidence" value="ECO:0007669"/>
    <property type="project" value="UniProtKB-EC"/>
</dbReference>
<dbReference type="Proteomes" id="UP000570361">
    <property type="component" value="Unassembled WGS sequence"/>
</dbReference>
<sequence>MLTSETIHPDKGGTLTLGASDWRIGTILAADEREGAYYFRGENATLMLQPVNGSVVRVKLLPDHREDKHTTIAVQPEAFVPVASLLTEEPDGYRLALPEVTVAIRKENALLAFYTAAGELISDEAGLYRSGRGQYGCRKRMEPDSHVYGLGEKTGFLDKKGEKYDMWNSDVYDPHVPEIEALYVSIPFLIHFRYDKPAYGIFLDNPGRCSFDMRSGNDSYTFQTTSGTIDYYFVSGPDMKSVIQGYSRLTGTMDLPPAWAIGYHQSRYSYMSQEEVMTLAWTFREKQIPCDVIYLDIHYMDEYRVFTFDPVRFPRPQAMIEELKAMGIRIVPIVDPGVKKDPSYAAYREGIRSDYFCRKLEGELFIGNVWPGASAFPDFTEEEVRSWWGEQHRFYTDMGIHGIWNDMNEPAVFNESKTMDLDVVHRNDGRPKMHHEVHNLYGMLMSMATQQGLKQQLDGERPFVLTRAGYAGIQKYAATWTGDNRSFWEHLAMSIPMVLNLGLSGQPFSGPDIGGFAHHTSPELLARWTQAGAFYPYCRNHSVLESIRQEPWVFGPEIEDICRTYIRLRYSLLPYLYTLFHEAHETGLPVMRPLILEYPHDRQVYNCCDQFLVGQDLLVAPILRPSTEYRTVYLPAGEWIDYWSGERFAGGQHVMAHAPLERMPIYVRAGAVIAELRDESWKPVLDAGAQIVLTIRSAQAGTRVTGRWYEDDASTYAYEQGTYNLLEVASAFDEDAMTLDLRYLSKGMPNQRATMEIEVNDLNFVPKQLLVVTSEGDVELEAQGGSWSLDAASSKLKLVLSNAFEAITIKAVG</sequence>
<feature type="domain" description="Glycoside hydrolase family 31 TIM barrel" evidence="5">
    <location>
        <begin position="255"/>
        <end position="579"/>
    </location>
</feature>
<dbReference type="PROSITE" id="PS00129">
    <property type="entry name" value="GLYCOSYL_HYDROL_F31_1"/>
    <property type="match status" value="1"/>
</dbReference>
<evidence type="ECO:0000256" key="3">
    <source>
        <dbReference type="ARBA" id="ARBA00023295"/>
    </source>
</evidence>
<organism evidence="8 9">
    <name type="scientific">Paenibacillus phyllosphaerae</name>
    <dbReference type="NCBI Taxonomy" id="274593"/>
    <lineage>
        <taxon>Bacteria</taxon>
        <taxon>Bacillati</taxon>
        <taxon>Bacillota</taxon>
        <taxon>Bacilli</taxon>
        <taxon>Bacillales</taxon>
        <taxon>Paenibacillaceae</taxon>
        <taxon>Paenibacillus</taxon>
    </lineage>
</organism>
<dbReference type="InterPro" id="IPR000322">
    <property type="entry name" value="Glyco_hydro_31_TIM"/>
</dbReference>
<dbReference type="InterPro" id="IPR017853">
    <property type="entry name" value="GH"/>
</dbReference>
<dbReference type="GO" id="GO:0030246">
    <property type="term" value="F:carbohydrate binding"/>
    <property type="evidence" value="ECO:0007669"/>
    <property type="project" value="InterPro"/>
</dbReference>
<evidence type="ECO:0000313" key="8">
    <source>
        <dbReference type="EMBL" id="MBB3107999.1"/>
    </source>
</evidence>
<dbReference type="SUPFAM" id="SSF51011">
    <property type="entry name" value="Glycosyl hydrolase domain"/>
    <property type="match status" value="1"/>
</dbReference>
<evidence type="ECO:0000313" key="9">
    <source>
        <dbReference type="Proteomes" id="UP000570361"/>
    </source>
</evidence>
<dbReference type="Pfam" id="PF01055">
    <property type="entry name" value="Glyco_hydro_31_2nd"/>
    <property type="match status" value="1"/>
</dbReference>
<dbReference type="InterPro" id="IPR048395">
    <property type="entry name" value="Glyco_hydro_31_C"/>
</dbReference>
<dbReference type="RefSeq" id="WP_183595734.1">
    <property type="nucleotide sequence ID" value="NZ_JACHXK010000001.1"/>
</dbReference>
<feature type="domain" description="Glycoside hydrolase family 31 N-terminal" evidence="6">
    <location>
        <begin position="46"/>
        <end position="212"/>
    </location>
</feature>
<dbReference type="EMBL" id="JACHXK010000001">
    <property type="protein sequence ID" value="MBB3107999.1"/>
    <property type="molecule type" value="Genomic_DNA"/>
</dbReference>
<dbReference type="CDD" id="cd14752">
    <property type="entry name" value="GH31_N"/>
    <property type="match status" value="1"/>
</dbReference>
<evidence type="ECO:0000256" key="1">
    <source>
        <dbReference type="ARBA" id="ARBA00007806"/>
    </source>
</evidence>
<dbReference type="Pfam" id="PF21365">
    <property type="entry name" value="Glyco_hydro_31_3rd"/>
    <property type="match status" value="1"/>
</dbReference>
<dbReference type="Gene3D" id="3.20.20.80">
    <property type="entry name" value="Glycosidases"/>
    <property type="match status" value="1"/>
</dbReference>
<evidence type="ECO:0000259" key="7">
    <source>
        <dbReference type="Pfam" id="PF21365"/>
    </source>
</evidence>
<dbReference type="CDD" id="cd06604">
    <property type="entry name" value="GH31_glucosidase_II_MalA"/>
    <property type="match status" value="1"/>
</dbReference>
<comment type="caution">
    <text evidence="8">The sequence shown here is derived from an EMBL/GenBank/DDBJ whole genome shotgun (WGS) entry which is preliminary data.</text>
</comment>
<dbReference type="InterPro" id="IPR013780">
    <property type="entry name" value="Glyco_hydro_b"/>
</dbReference>
<dbReference type="PANTHER" id="PTHR22762:SF166">
    <property type="entry name" value="ALPHA-GLUCOSIDASE"/>
    <property type="match status" value="1"/>
</dbReference>
<keyword evidence="9" id="KW-1185">Reference proteome</keyword>
<reference evidence="8 9" key="1">
    <citation type="submission" date="2020-08" db="EMBL/GenBank/DDBJ databases">
        <title>Genomic Encyclopedia of Type Strains, Phase III (KMG-III): the genomes of soil and plant-associated and newly described type strains.</title>
        <authorList>
            <person name="Whitman W."/>
        </authorList>
    </citation>
    <scope>NUCLEOTIDE SEQUENCE [LARGE SCALE GENOMIC DNA]</scope>
    <source>
        <strain evidence="8 9">CECT 5862</strain>
    </source>
</reference>
<protein>
    <submittedName>
        <fullName evidence="8">Alpha-glucosidase</fullName>
        <ecNumber evidence="8">3.2.1.20</ecNumber>
    </submittedName>
</protein>